<gene>
    <name evidence="1" type="ORF">BLS_004228</name>
    <name evidence="3" type="ORF">EG327_003672</name>
    <name evidence="2" type="ORF">EG328_001459</name>
</gene>
<comment type="caution">
    <text evidence="2">The sequence shown here is derived from an EMBL/GenBank/DDBJ whole genome shotgun (WGS) entry which is preliminary data.</text>
</comment>
<dbReference type="Proteomes" id="UP000447873">
    <property type="component" value="Unassembled WGS sequence"/>
</dbReference>
<accession>A0A8H3Z3H1</accession>
<dbReference type="Proteomes" id="UP000490939">
    <property type="component" value="Unassembled WGS sequence"/>
</dbReference>
<name>A0A8H3Z3H1_VENIN</name>
<dbReference type="AlphaFoldDB" id="A0A8H3Z3H1"/>
<evidence type="ECO:0000313" key="5">
    <source>
        <dbReference type="Proteomes" id="UP000490939"/>
    </source>
</evidence>
<evidence type="ECO:0000313" key="1">
    <source>
        <dbReference type="EMBL" id="KAE9971942.1"/>
    </source>
</evidence>
<evidence type="ECO:0000313" key="3">
    <source>
        <dbReference type="EMBL" id="KAE9987734.1"/>
    </source>
</evidence>
<sequence>MGEIVKPPLMPSQSQAPARPAGFLTLPRELRQKILLLSLDEASKDDVMFNMLLRRLSDIIPNLSSTPRRPRPPISAPHIMTWASALHSVDPSVCEDLPFVIEKCLSRFESLAAGIGPSRAPTFRWLKLLALMDLPYKYVLLHGMVKGWKKIRMAIGYEA</sequence>
<evidence type="ECO:0000313" key="4">
    <source>
        <dbReference type="Proteomes" id="UP000447873"/>
    </source>
</evidence>
<protein>
    <submittedName>
        <fullName evidence="2">Uncharacterized protein</fullName>
    </submittedName>
</protein>
<evidence type="ECO:0000313" key="2">
    <source>
        <dbReference type="EMBL" id="KAE9978461.1"/>
    </source>
</evidence>
<proteinExistence type="predicted"/>
<keyword evidence="5" id="KW-1185">Reference proteome</keyword>
<reference evidence="2 4" key="1">
    <citation type="submission" date="2018-12" db="EMBL/GenBank/DDBJ databases">
        <title>Venturia inaequalis Genome Resource.</title>
        <authorList>
            <person name="Lichtner F.J."/>
        </authorList>
    </citation>
    <scope>NUCLEOTIDE SEQUENCE [LARGE SCALE GENOMIC DNA]</scope>
    <source>
        <strain evidence="2 4">120213</strain>
        <strain evidence="1">Bline_iso_100314</strain>
        <strain evidence="3 5">DMI_063113</strain>
    </source>
</reference>
<dbReference type="EMBL" id="WNWR01000228">
    <property type="protein sequence ID" value="KAE9987734.1"/>
    <property type="molecule type" value="Genomic_DNA"/>
</dbReference>
<dbReference type="EMBL" id="WNWQ01000278">
    <property type="protein sequence ID" value="KAE9971942.1"/>
    <property type="molecule type" value="Genomic_DNA"/>
</dbReference>
<organism evidence="2 4">
    <name type="scientific">Venturia inaequalis</name>
    <name type="common">Apple scab fungus</name>
    <dbReference type="NCBI Taxonomy" id="5025"/>
    <lineage>
        <taxon>Eukaryota</taxon>
        <taxon>Fungi</taxon>
        <taxon>Dikarya</taxon>
        <taxon>Ascomycota</taxon>
        <taxon>Pezizomycotina</taxon>
        <taxon>Dothideomycetes</taxon>
        <taxon>Pleosporomycetidae</taxon>
        <taxon>Venturiales</taxon>
        <taxon>Venturiaceae</taxon>
        <taxon>Venturia</taxon>
    </lineage>
</organism>
<dbReference type="EMBL" id="WNWS01000135">
    <property type="protein sequence ID" value="KAE9978461.1"/>
    <property type="molecule type" value="Genomic_DNA"/>
</dbReference>
<dbReference type="Proteomes" id="UP000433883">
    <property type="component" value="Unassembled WGS sequence"/>
</dbReference>